<evidence type="ECO:0000313" key="2">
    <source>
        <dbReference type="EMBL" id="RRR17273.1"/>
    </source>
</evidence>
<protein>
    <submittedName>
        <fullName evidence="2">Uncharacterized protein</fullName>
    </submittedName>
</protein>
<dbReference type="InterPro" id="IPR052939">
    <property type="entry name" value="23S_rRNA_MeTrnsfrase_RlmA"/>
</dbReference>
<keyword evidence="3" id="KW-1185">Reference proteome</keyword>
<dbReference type="EMBL" id="QOCI01000015">
    <property type="protein sequence ID" value="RRR17273.1"/>
    <property type="molecule type" value="Genomic_DNA"/>
</dbReference>
<reference evidence="2 3" key="1">
    <citation type="submission" date="2018-07" db="EMBL/GenBank/DDBJ databases">
        <title>Brachybacteriurn paraconglorneratum KCTC 9916.</title>
        <authorList>
            <person name="Li Y."/>
        </authorList>
    </citation>
    <scope>NUCLEOTIDE SEQUENCE [LARGE SCALE GENOMIC DNA]</scope>
    <source>
        <strain evidence="2 3">KCTC 9916</strain>
    </source>
</reference>
<sequence>MPAAPAPDAPPPRAPLPSALDTVGPETHYREVERVLRGEGWTPCGTGDWAVALASPDGTAAARISPFDPVGPFTAHLYEEAAATGAVPRLDLHRRLAGGADLLVMEFLLPIGEEEATEFFERMRRGDGELAGVSEVVHRVHTAALAELPWCGPLDANPSNVMRGADGRLVLIDPFYADGPALYGMAQEDPDRFVTTLPPAQRRHLTEIPLGDSGPWPEEEREALRARLQRADRERPAEDLITEAAAADVDGWGFDWLSGRATEERPEWGYARLRMEFFDIGAVAWILRKCPWWVPGFGVDTHRAQLLEVDRIIRRDGAFVAHSTRHLLRARRR</sequence>
<evidence type="ECO:0000256" key="1">
    <source>
        <dbReference type="SAM" id="MobiDB-lite"/>
    </source>
</evidence>
<proteinExistence type="predicted"/>
<name>A0A3R8QT39_9MICO</name>
<dbReference type="Proteomes" id="UP000274327">
    <property type="component" value="Unassembled WGS sequence"/>
</dbReference>
<dbReference type="PANTHER" id="PTHR43460:SF1">
    <property type="entry name" value="METHYLTRANSFERASE TYPE 11 DOMAIN-CONTAINING PROTEIN"/>
    <property type="match status" value="1"/>
</dbReference>
<feature type="compositionally biased region" description="Pro residues" evidence="1">
    <location>
        <begin position="1"/>
        <end position="15"/>
    </location>
</feature>
<comment type="caution">
    <text evidence="2">The sequence shown here is derived from an EMBL/GenBank/DDBJ whole genome shotgun (WGS) entry which is preliminary data.</text>
</comment>
<dbReference type="PANTHER" id="PTHR43460">
    <property type="entry name" value="METHYLTRANSFERASE"/>
    <property type="match status" value="1"/>
</dbReference>
<evidence type="ECO:0000313" key="3">
    <source>
        <dbReference type="Proteomes" id="UP000274327"/>
    </source>
</evidence>
<dbReference type="AlphaFoldDB" id="A0A3R8QT39"/>
<organism evidence="2 3">
    <name type="scientific">Brachybacterium paraconglomeratum</name>
    <dbReference type="NCBI Taxonomy" id="173362"/>
    <lineage>
        <taxon>Bacteria</taxon>
        <taxon>Bacillati</taxon>
        <taxon>Actinomycetota</taxon>
        <taxon>Actinomycetes</taxon>
        <taxon>Micrococcales</taxon>
        <taxon>Dermabacteraceae</taxon>
        <taxon>Brachybacterium</taxon>
    </lineage>
</organism>
<accession>A0A3R8QT39</accession>
<gene>
    <name evidence="2" type="ORF">DS079_15375</name>
</gene>
<feature type="region of interest" description="Disordered" evidence="1">
    <location>
        <begin position="1"/>
        <end position="24"/>
    </location>
</feature>